<evidence type="ECO:0000256" key="8">
    <source>
        <dbReference type="PIRSR" id="PIRSR617867-1"/>
    </source>
</evidence>
<evidence type="ECO:0000256" key="2">
    <source>
        <dbReference type="ARBA" id="ARBA00004496"/>
    </source>
</evidence>
<keyword evidence="5" id="KW-0378">Hydrolase</keyword>
<evidence type="ECO:0000313" key="11">
    <source>
        <dbReference type="Proteomes" id="UP000094455"/>
    </source>
</evidence>
<dbReference type="GO" id="GO:0003993">
    <property type="term" value="F:acid phosphatase activity"/>
    <property type="evidence" value="ECO:0007669"/>
    <property type="project" value="UniProtKB-EC"/>
</dbReference>
<dbReference type="PANTHER" id="PTHR11717:SF7">
    <property type="entry name" value="LOW MOLECULAR WEIGHT PHOSPHOTYROSINE PROTEIN PHOSPHATASE"/>
    <property type="match status" value="1"/>
</dbReference>
<comment type="similarity">
    <text evidence="3">Belongs to the low molecular weight phosphotyrosine protein phosphatase family.</text>
</comment>
<keyword evidence="11" id="KW-1185">Reference proteome</keyword>
<dbReference type="PANTHER" id="PTHR11717">
    <property type="entry name" value="LOW MOLECULAR WEIGHT PROTEIN TYROSINE PHOSPHATASE"/>
    <property type="match status" value="1"/>
</dbReference>
<evidence type="ECO:0000256" key="3">
    <source>
        <dbReference type="ARBA" id="ARBA00011063"/>
    </source>
</evidence>
<dbReference type="PRINTS" id="PR00720">
    <property type="entry name" value="MAMMALPTPASE"/>
</dbReference>
<dbReference type="InterPro" id="IPR023485">
    <property type="entry name" value="Ptyr_pPase"/>
</dbReference>
<dbReference type="GO" id="GO:0004726">
    <property type="term" value="F:non-membrane spanning protein tyrosine phosphatase activity"/>
    <property type="evidence" value="ECO:0007669"/>
    <property type="project" value="InterPro"/>
</dbReference>
<dbReference type="InterPro" id="IPR017867">
    <property type="entry name" value="Tyr_phospatase_low_mol_wt"/>
</dbReference>
<dbReference type="SMART" id="SM00226">
    <property type="entry name" value="LMWPc"/>
    <property type="match status" value="1"/>
</dbReference>
<comment type="catalytic activity">
    <reaction evidence="7">
        <text>O-phospho-L-tyrosyl-[protein] + H2O = L-tyrosyl-[protein] + phosphate</text>
        <dbReference type="Rhea" id="RHEA:10684"/>
        <dbReference type="Rhea" id="RHEA-COMP:10136"/>
        <dbReference type="Rhea" id="RHEA-COMP:20101"/>
        <dbReference type="ChEBI" id="CHEBI:15377"/>
        <dbReference type="ChEBI" id="CHEBI:43474"/>
        <dbReference type="ChEBI" id="CHEBI:46858"/>
        <dbReference type="ChEBI" id="CHEBI:61978"/>
        <dbReference type="EC" id="3.1.3.48"/>
    </reaction>
</comment>
<dbReference type="SUPFAM" id="SSF52788">
    <property type="entry name" value="Phosphotyrosine protein phosphatases I"/>
    <property type="match status" value="1"/>
</dbReference>
<evidence type="ECO:0000256" key="5">
    <source>
        <dbReference type="ARBA" id="ARBA00022801"/>
    </source>
</evidence>
<evidence type="ECO:0000259" key="9">
    <source>
        <dbReference type="SMART" id="SM00226"/>
    </source>
</evidence>
<accession>A0A1E3NPG1</accession>
<evidence type="ECO:0000256" key="6">
    <source>
        <dbReference type="ARBA" id="ARBA00022912"/>
    </source>
</evidence>
<feature type="active site" evidence="8">
    <location>
        <position position="19"/>
    </location>
</feature>
<dbReference type="GO" id="GO:0005737">
    <property type="term" value="C:cytoplasm"/>
    <property type="evidence" value="ECO:0007669"/>
    <property type="project" value="UniProtKB-SubCell"/>
</dbReference>
<dbReference type="Pfam" id="PF01451">
    <property type="entry name" value="LMWPc"/>
    <property type="match status" value="1"/>
</dbReference>
<evidence type="ECO:0000313" key="10">
    <source>
        <dbReference type="EMBL" id="ODQ47994.1"/>
    </source>
</evidence>
<dbReference type="AlphaFoldDB" id="A0A1E3NPG1"/>
<evidence type="ECO:0000256" key="7">
    <source>
        <dbReference type="ARBA" id="ARBA00051722"/>
    </source>
</evidence>
<dbReference type="InterPro" id="IPR036196">
    <property type="entry name" value="Ptyr_pPase_sf"/>
</dbReference>
<organism evidence="10 11">
    <name type="scientific">Pichia membranifaciens NRRL Y-2026</name>
    <dbReference type="NCBI Taxonomy" id="763406"/>
    <lineage>
        <taxon>Eukaryota</taxon>
        <taxon>Fungi</taxon>
        <taxon>Dikarya</taxon>
        <taxon>Ascomycota</taxon>
        <taxon>Saccharomycotina</taxon>
        <taxon>Pichiomycetes</taxon>
        <taxon>Pichiales</taxon>
        <taxon>Pichiaceae</taxon>
        <taxon>Pichia</taxon>
    </lineage>
</organism>
<keyword evidence="6" id="KW-0904">Protein phosphatase</keyword>
<evidence type="ECO:0000256" key="1">
    <source>
        <dbReference type="ARBA" id="ARBA00000032"/>
    </source>
</evidence>
<dbReference type="InterPro" id="IPR050438">
    <property type="entry name" value="LMW_PTPase"/>
</dbReference>
<dbReference type="CDD" id="cd16343">
    <property type="entry name" value="LMWPTP"/>
    <property type="match status" value="1"/>
</dbReference>
<feature type="active site" description="Nucleophile" evidence="8">
    <location>
        <position position="13"/>
    </location>
</feature>
<reference evidence="10 11" key="1">
    <citation type="journal article" date="2016" name="Proc. Natl. Acad. Sci. U.S.A.">
        <title>Comparative genomics of biotechnologically important yeasts.</title>
        <authorList>
            <person name="Riley R."/>
            <person name="Haridas S."/>
            <person name="Wolfe K.H."/>
            <person name="Lopes M.R."/>
            <person name="Hittinger C.T."/>
            <person name="Goeker M."/>
            <person name="Salamov A.A."/>
            <person name="Wisecaver J.H."/>
            <person name="Long T.M."/>
            <person name="Calvey C.H."/>
            <person name="Aerts A.L."/>
            <person name="Barry K.W."/>
            <person name="Choi C."/>
            <person name="Clum A."/>
            <person name="Coughlan A.Y."/>
            <person name="Deshpande S."/>
            <person name="Douglass A.P."/>
            <person name="Hanson S.J."/>
            <person name="Klenk H.-P."/>
            <person name="LaButti K.M."/>
            <person name="Lapidus A."/>
            <person name="Lindquist E.A."/>
            <person name="Lipzen A.M."/>
            <person name="Meier-Kolthoff J.P."/>
            <person name="Ohm R.A."/>
            <person name="Otillar R.P."/>
            <person name="Pangilinan J.L."/>
            <person name="Peng Y."/>
            <person name="Rokas A."/>
            <person name="Rosa C.A."/>
            <person name="Scheuner C."/>
            <person name="Sibirny A.A."/>
            <person name="Slot J.C."/>
            <person name="Stielow J.B."/>
            <person name="Sun H."/>
            <person name="Kurtzman C.P."/>
            <person name="Blackwell M."/>
            <person name="Grigoriev I.V."/>
            <person name="Jeffries T.W."/>
        </authorList>
    </citation>
    <scope>NUCLEOTIDE SEQUENCE [LARGE SCALE GENOMIC DNA]</scope>
    <source>
        <strain evidence="10 11">NRRL Y-2026</strain>
    </source>
</reference>
<proteinExistence type="inferred from homology"/>
<keyword evidence="4" id="KW-0963">Cytoplasm</keyword>
<dbReference type="GeneID" id="30179979"/>
<dbReference type="InterPro" id="IPR002115">
    <property type="entry name" value="Tyr_Pase_low_mol_wt_mml"/>
</dbReference>
<feature type="active site" description="Proton donor" evidence="8">
    <location>
        <position position="131"/>
    </location>
</feature>
<gene>
    <name evidence="10" type="ORF">PICMEDRAFT_58327</name>
</gene>
<feature type="domain" description="Phosphotyrosine protein phosphatase I" evidence="9">
    <location>
        <begin position="7"/>
        <end position="157"/>
    </location>
</feature>
<dbReference type="EMBL" id="KV454002">
    <property type="protein sequence ID" value="ODQ47994.1"/>
    <property type="molecule type" value="Genomic_DNA"/>
</dbReference>
<dbReference type="Proteomes" id="UP000094455">
    <property type="component" value="Unassembled WGS sequence"/>
</dbReference>
<comment type="subcellular location">
    <subcellularLocation>
        <location evidence="2">Cytoplasm</location>
    </subcellularLocation>
</comment>
<dbReference type="FunFam" id="3.40.50.2300:FF:000105">
    <property type="entry name" value="Low molecular weight phosphotyrosine protein"/>
    <property type="match status" value="1"/>
</dbReference>
<dbReference type="RefSeq" id="XP_019019107.1">
    <property type="nucleotide sequence ID" value="XM_019163292.1"/>
</dbReference>
<comment type="catalytic activity">
    <reaction evidence="1">
        <text>a phosphate monoester + H2O = an alcohol + phosphate</text>
        <dbReference type="Rhea" id="RHEA:15017"/>
        <dbReference type="ChEBI" id="CHEBI:15377"/>
        <dbReference type="ChEBI" id="CHEBI:30879"/>
        <dbReference type="ChEBI" id="CHEBI:43474"/>
        <dbReference type="ChEBI" id="CHEBI:67140"/>
        <dbReference type="EC" id="3.1.3.2"/>
    </reaction>
</comment>
<protein>
    <recommendedName>
        <fullName evidence="9">Phosphotyrosine protein phosphatase I domain-containing protein</fullName>
    </recommendedName>
</protein>
<sequence length="164" mass="18451">MSSDTSIKVAFVCLGNICRSPMAEAVFRKIVNENKLADTVTYIDSFGTAGYHVGDRSDSRTIKTCKNHDVPINHRGQQIKSKHFTEFDYILCMDDSNLYNLKRLKPKNSTAVVGMFGEWKDSDSFDTVIDDPYYGGTDGFETCYQQCVSFSKAFLKKELGVNIP</sequence>
<dbReference type="PRINTS" id="PR00719">
    <property type="entry name" value="LMWPTPASE"/>
</dbReference>
<dbReference type="Gene3D" id="3.40.50.2300">
    <property type="match status" value="1"/>
</dbReference>
<name>A0A1E3NPG1_9ASCO</name>
<evidence type="ECO:0000256" key="4">
    <source>
        <dbReference type="ARBA" id="ARBA00022490"/>
    </source>
</evidence>
<dbReference type="STRING" id="763406.A0A1E3NPG1"/>
<dbReference type="OrthoDB" id="3388at2759"/>